<protein>
    <submittedName>
        <fullName evidence="2">Uncharacterized protein</fullName>
    </submittedName>
</protein>
<feature type="region of interest" description="Disordered" evidence="1">
    <location>
        <begin position="37"/>
        <end position="76"/>
    </location>
</feature>
<evidence type="ECO:0000313" key="2">
    <source>
        <dbReference type="EMBL" id="JAD44761.1"/>
    </source>
</evidence>
<proteinExistence type="predicted"/>
<reference evidence="2" key="2">
    <citation type="journal article" date="2015" name="Data Brief">
        <title>Shoot transcriptome of the giant reed, Arundo donax.</title>
        <authorList>
            <person name="Barrero R.A."/>
            <person name="Guerrero F.D."/>
            <person name="Moolhuijzen P."/>
            <person name="Goolsby J.A."/>
            <person name="Tidwell J."/>
            <person name="Bellgard S.E."/>
            <person name="Bellgard M.I."/>
        </authorList>
    </citation>
    <scope>NUCLEOTIDE SEQUENCE</scope>
    <source>
        <tissue evidence="2">Shoot tissue taken approximately 20 cm above the soil surface</tissue>
    </source>
</reference>
<evidence type="ECO:0000256" key="1">
    <source>
        <dbReference type="SAM" id="MobiDB-lite"/>
    </source>
</evidence>
<sequence length="76" mass="9196">MGNKIRYPPEMMISIWKNNIRKVVPFSMAEMTLKTISLKKKKQNPPNRKRQSQQQGWGTMRRMPTQRQKLRKLRKL</sequence>
<dbReference type="AlphaFoldDB" id="A0A0A9A0Y8"/>
<name>A0A0A9A0Y8_ARUDO</name>
<organism evidence="2">
    <name type="scientific">Arundo donax</name>
    <name type="common">Giant reed</name>
    <name type="synonym">Donax arundinaceus</name>
    <dbReference type="NCBI Taxonomy" id="35708"/>
    <lineage>
        <taxon>Eukaryota</taxon>
        <taxon>Viridiplantae</taxon>
        <taxon>Streptophyta</taxon>
        <taxon>Embryophyta</taxon>
        <taxon>Tracheophyta</taxon>
        <taxon>Spermatophyta</taxon>
        <taxon>Magnoliopsida</taxon>
        <taxon>Liliopsida</taxon>
        <taxon>Poales</taxon>
        <taxon>Poaceae</taxon>
        <taxon>PACMAD clade</taxon>
        <taxon>Arundinoideae</taxon>
        <taxon>Arundineae</taxon>
        <taxon>Arundo</taxon>
    </lineage>
</organism>
<accession>A0A0A9A0Y8</accession>
<feature type="compositionally biased region" description="Basic residues" evidence="1">
    <location>
        <begin position="37"/>
        <end position="51"/>
    </location>
</feature>
<reference evidence="2" key="1">
    <citation type="submission" date="2014-09" db="EMBL/GenBank/DDBJ databases">
        <authorList>
            <person name="Magalhaes I.L.F."/>
            <person name="Oliveira U."/>
            <person name="Santos F.R."/>
            <person name="Vidigal T.H.D.A."/>
            <person name="Brescovit A.D."/>
            <person name="Santos A.J."/>
        </authorList>
    </citation>
    <scope>NUCLEOTIDE SEQUENCE</scope>
    <source>
        <tissue evidence="2">Shoot tissue taken approximately 20 cm above the soil surface</tissue>
    </source>
</reference>
<dbReference type="EMBL" id="GBRH01253134">
    <property type="protein sequence ID" value="JAD44761.1"/>
    <property type="molecule type" value="Transcribed_RNA"/>
</dbReference>